<dbReference type="InterPro" id="IPR027417">
    <property type="entry name" value="P-loop_NTPase"/>
</dbReference>
<organism evidence="3 4">
    <name type="scientific">Smittium megazygosporum</name>
    <dbReference type="NCBI Taxonomy" id="133381"/>
    <lineage>
        <taxon>Eukaryota</taxon>
        <taxon>Fungi</taxon>
        <taxon>Fungi incertae sedis</taxon>
        <taxon>Zoopagomycota</taxon>
        <taxon>Kickxellomycotina</taxon>
        <taxon>Harpellomycetes</taxon>
        <taxon>Harpellales</taxon>
        <taxon>Legeriomycetaceae</taxon>
        <taxon>Smittium</taxon>
    </lineage>
</organism>
<evidence type="ECO:0000313" key="3">
    <source>
        <dbReference type="EMBL" id="PVV01126.1"/>
    </source>
</evidence>
<dbReference type="PANTHER" id="PTHR24070">
    <property type="entry name" value="RAS, DI-RAS, AND RHEB FAMILY MEMBERS OF SMALL GTPASE SUPERFAMILY"/>
    <property type="match status" value="1"/>
</dbReference>
<evidence type="ECO:0000256" key="1">
    <source>
        <dbReference type="ARBA" id="ARBA00022741"/>
    </source>
</evidence>
<evidence type="ECO:0000256" key="2">
    <source>
        <dbReference type="ARBA" id="ARBA00023134"/>
    </source>
</evidence>
<dbReference type="PRINTS" id="PR00449">
    <property type="entry name" value="RASTRNSFRMNG"/>
</dbReference>
<dbReference type="InterPro" id="IPR005225">
    <property type="entry name" value="Small_GTP-bd"/>
</dbReference>
<dbReference type="Proteomes" id="UP000245609">
    <property type="component" value="Unassembled WGS sequence"/>
</dbReference>
<dbReference type="GO" id="GO:0007165">
    <property type="term" value="P:signal transduction"/>
    <property type="evidence" value="ECO:0007669"/>
    <property type="project" value="InterPro"/>
</dbReference>
<dbReference type="SMART" id="SM00175">
    <property type="entry name" value="RAB"/>
    <property type="match status" value="1"/>
</dbReference>
<dbReference type="PROSITE" id="PS51421">
    <property type="entry name" value="RAS"/>
    <property type="match status" value="1"/>
</dbReference>
<dbReference type="NCBIfam" id="TIGR00231">
    <property type="entry name" value="small_GTP"/>
    <property type="match status" value="1"/>
</dbReference>
<dbReference type="InterPro" id="IPR001806">
    <property type="entry name" value="Small_GTPase"/>
</dbReference>
<proteinExistence type="predicted"/>
<keyword evidence="1" id="KW-0547">Nucleotide-binding</keyword>
<dbReference type="OrthoDB" id="5976022at2759"/>
<accession>A0A2T9Z946</accession>
<dbReference type="PROSITE" id="PS51419">
    <property type="entry name" value="RAB"/>
    <property type="match status" value="1"/>
</dbReference>
<dbReference type="Pfam" id="PF00071">
    <property type="entry name" value="Ras"/>
    <property type="match status" value="1"/>
</dbReference>
<dbReference type="AlphaFoldDB" id="A0A2T9Z946"/>
<dbReference type="GO" id="GO:0005525">
    <property type="term" value="F:GTP binding"/>
    <property type="evidence" value="ECO:0007669"/>
    <property type="project" value="UniProtKB-KW"/>
</dbReference>
<dbReference type="SUPFAM" id="SSF52540">
    <property type="entry name" value="P-loop containing nucleoside triphosphate hydrolases"/>
    <property type="match status" value="1"/>
</dbReference>
<keyword evidence="2" id="KW-0342">GTP-binding</keyword>
<dbReference type="GO" id="GO:0016020">
    <property type="term" value="C:membrane"/>
    <property type="evidence" value="ECO:0007669"/>
    <property type="project" value="InterPro"/>
</dbReference>
<name>A0A2T9Z946_9FUNG</name>
<sequence length="194" mass="21776">MSDVNQFHNDKKFVFLGHRGVGKTSLIMRYTEKTFVDNYYPTIEDVHDKIVDLSGTKYKFTILDTSGQDEFSMLNSHHTIGTDVFVLVFSVASKKSFEMVNSIKDKILDQTGLDHVPMLLVGCKSDLENMRQVPKEDAQNLASSLNCQYIECSAKDEVNIDKVFEMSLKEILGHDISLSSNKSDSKSGSACTIM</sequence>
<gene>
    <name evidence="3" type="ORF">BB560_004466</name>
</gene>
<comment type="caution">
    <text evidence="3">The sequence shown here is derived from an EMBL/GenBank/DDBJ whole genome shotgun (WGS) entry which is preliminary data.</text>
</comment>
<protein>
    <recommendedName>
        <fullName evidence="5">GTP-binding protein rhb1</fullName>
    </recommendedName>
</protein>
<dbReference type="STRING" id="133381.A0A2T9Z946"/>
<dbReference type="Gene3D" id="3.40.50.300">
    <property type="entry name" value="P-loop containing nucleotide triphosphate hydrolases"/>
    <property type="match status" value="1"/>
</dbReference>
<evidence type="ECO:0000313" key="4">
    <source>
        <dbReference type="Proteomes" id="UP000245609"/>
    </source>
</evidence>
<dbReference type="FunFam" id="3.40.50.300:FF:001423">
    <property type="entry name" value="Ras family GTPase"/>
    <property type="match status" value="1"/>
</dbReference>
<reference evidence="3 4" key="1">
    <citation type="journal article" date="2018" name="MBio">
        <title>Comparative Genomics Reveals the Core Gene Toolbox for the Fungus-Insect Symbiosis.</title>
        <authorList>
            <person name="Wang Y."/>
            <person name="Stata M."/>
            <person name="Wang W."/>
            <person name="Stajich J.E."/>
            <person name="White M.M."/>
            <person name="Moncalvo J.M."/>
        </authorList>
    </citation>
    <scope>NUCLEOTIDE SEQUENCE [LARGE SCALE GENOMIC DNA]</scope>
    <source>
        <strain evidence="3 4">SC-DP-2</strain>
    </source>
</reference>
<evidence type="ECO:0008006" key="5">
    <source>
        <dbReference type="Google" id="ProtNLM"/>
    </source>
</evidence>
<dbReference type="EMBL" id="MBFS01001344">
    <property type="protein sequence ID" value="PVV01126.1"/>
    <property type="molecule type" value="Genomic_DNA"/>
</dbReference>
<dbReference type="GO" id="GO:0003924">
    <property type="term" value="F:GTPase activity"/>
    <property type="evidence" value="ECO:0007669"/>
    <property type="project" value="InterPro"/>
</dbReference>
<dbReference type="InterPro" id="IPR020849">
    <property type="entry name" value="Small_GTPase_Ras-type"/>
</dbReference>
<dbReference type="PROSITE" id="PS51420">
    <property type="entry name" value="RHO"/>
    <property type="match status" value="1"/>
</dbReference>
<keyword evidence="4" id="KW-1185">Reference proteome</keyword>
<dbReference type="SMART" id="SM00174">
    <property type="entry name" value="RHO"/>
    <property type="match status" value="1"/>
</dbReference>
<dbReference type="SMART" id="SM00173">
    <property type="entry name" value="RAS"/>
    <property type="match status" value="1"/>
</dbReference>